<dbReference type="GO" id="GO:0005829">
    <property type="term" value="C:cytosol"/>
    <property type="evidence" value="ECO:0007669"/>
    <property type="project" value="TreeGrafter"/>
</dbReference>
<dbReference type="SUPFAM" id="SSF63867">
    <property type="entry name" value="MoeA C-terminal domain-like"/>
    <property type="match status" value="1"/>
</dbReference>
<dbReference type="PANTHER" id="PTHR10192:SF5">
    <property type="entry name" value="GEPHYRIN"/>
    <property type="match status" value="1"/>
</dbReference>
<keyword evidence="6 8" id="KW-0808">Transferase</keyword>
<evidence type="ECO:0000256" key="1">
    <source>
        <dbReference type="ARBA" id="ARBA00002901"/>
    </source>
</evidence>
<evidence type="ECO:0000256" key="6">
    <source>
        <dbReference type="RuleBase" id="RU365090"/>
    </source>
</evidence>
<dbReference type="SMART" id="SM00852">
    <property type="entry name" value="MoCF_biosynth"/>
    <property type="match status" value="1"/>
</dbReference>
<sequence length="416" mass="46426">MIPNLISIRKIFNFLILAGPYKPNPMITFNEALKTVKHATKKLEKEHIELSKCLNRVLAEDVVSPISIPPFNKSAMDGFACRQADLKETLEILETIPAGTHPTKTIGKNQCSRIMTGAMVPEGADCVVMVEKSEIVDPNHVRFTETKTKTNICIKGEDIQENDVVLKKGTRIKAQHISVLAEIGCAKPLVYQRVKIGIIATGSELVEPHETPGATQIRNVNSWQLLAQLEKIGITGNYYGIVSDSKEATKEMIAKCIDENDLLIISGGVSVGEYDFIPQILKELEFNIWFHTLSVKPGKHTVFATRQGKYVFAMPGNPVSSFVQFELLGKALVFRLMGHDYNPAIVRLPISCDYKRKRTDRLEFIPVRLNANNQVIPVNYNGSAHINAFTQADGIMAIPREVDEYTEGEFVHVRQI</sequence>
<dbReference type="PANTHER" id="PTHR10192">
    <property type="entry name" value="MOLYBDOPTERIN BIOSYNTHESIS PROTEIN"/>
    <property type="match status" value="1"/>
</dbReference>
<dbReference type="AlphaFoldDB" id="A0A4Q1JMD0"/>
<dbReference type="InterPro" id="IPR001453">
    <property type="entry name" value="MoaB/Mog_dom"/>
</dbReference>
<dbReference type="Gene3D" id="3.40.980.10">
    <property type="entry name" value="MoaB/Mog-like domain"/>
    <property type="match status" value="1"/>
</dbReference>
<dbReference type="Gene3D" id="2.170.190.11">
    <property type="entry name" value="Molybdopterin biosynthesis moea protein, domain 3"/>
    <property type="match status" value="1"/>
</dbReference>
<keyword evidence="6" id="KW-0479">Metal-binding</keyword>
<comment type="cofactor">
    <cofactor evidence="6">
        <name>Mg(2+)</name>
        <dbReference type="ChEBI" id="CHEBI:18420"/>
    </cofactor>
</comment>
<keyword evidence="6" id="KW-0500">Molybdenum</keyword>
<dbReference type="EC" id="2.10.1.1" evidence="6"/>
<dbReference type="UniPathway" id="UPA00344"/>
<evidence type="ECO:0000313" key="9">
    <source>
        <dbReference type="Proteomes" id="UP000289703"/>
    </source>
</evidence>
<dbReference type="InterPro" id="IPR038987">
    <property type="entry name" value="MoeA-like"/>
</dbReference>
<dbReference type="SUPFAM" id="SSF53218">
    <property type="entry name" value="Molybdenum cofactor biosynthesis proteins"/>
    <property type="match status" value="1"/>
</dbReference>
<comment type="pathway">
    <text evidence="2 6">Cofactor biosynthesis; molybdopterin biosynthesis.</text>
</comment>
<dbReference type="NCBIfam" id="TIGR00177">
    <property type="entry name" value="molyb_syn"/>
    <property type="match status" value="1"/>
</dbReference>
<comment type="caution">
    <text evidence="8">The sequence shown here is derived from an EMBL/GenBank/DDBJ whole genome shotgun (WGS) entry which is preliminary data.</text>
</comment>
<dbReference type="GO" id="GO:0061599">
    <property type="term" value="F:molybdopterin molybdotransferase activity"/>
    <property type="evidence" value="ECO:0007669"/>
    <property type="project" value="UniProtKB-UniRule"/>
</dbReference>
<dbReference type="GO" id="GO:0046872">
    <property type="term" value="F:metal ion binding"/>
    <property type="evidence" value="ECO:0007669"/>
    <property type="project" value="UniProtKB-UniRule"/>
</dbReference>
<accession>A0A4Q1JMD0</accession>
<evidence type="ECO:0000256" key="2">
    <source>
        <dbReference type="ARBA" id="ARBA00005046"/>
    </source>
</evidence>
<comment type="catalytic activity">
    <reaction evidence="5">
        <text>adenylyl-molybdopterin + molybdate = Mo-molybdopterin + AMP + H(+)</text>
        <dbReference type="Rhea" id="RHEA:35047"/>
        <dbReference type="ChEBI" id="CHEBI:15378"/>
        <dbReference type="ChEBI" id="CHEBI:36264"/>
        <dbReference type="ChEBI" id="CHEBI:62727"/>
        <dbReference type="ChEBI" id="CHEBI:71302"/>
        <dbReference type="ChEBI" id="CHEBI:456215"/>
        <dbReference type="EC" id="2.10.1.1"/>
    </reaction>
</comment>
<dbReference type="CDD" id="cd00887">
    <property type="entry name" value="MoeA"/>
    <property type="match status" value="1"/>
</dbReference>
<dbReference type="InterPro" id="IPR036135">
    <property type="entry name" value="MoeA_linker/N_sf"/>
</dbReference>
<dbReference type="OrthoDB" id="9804758at2"/>
<dbReference type="GO" id="GO:0006777">
    <property type="term" value="P:Mo-molybdopterin cofactor biosynthetic process"/>
    <property type="evidence" value="ECO:0007669"/>
    <property type="project" value="UniProtKB-UniRule"/>
</dbReference>
<dbReference type="InterPro" id="IPR005111">
    <property type="entry name" value="MoeA_C_domain_IV"/>
</dbReference>
<dbReference type="InterPro" id="IPR005110">
    <property type="entry name" value="MoeA_linker/N"/>
</dbReference>
<protein>
    <recommendedName>
        <fullName evidence="6">Molybdopterin molybdenumtransferase</fullName>
        <ecNumber evidence="6">2.10.1.1</ecNumber>
    </recommendedName>
</protein>
<feature type="domain" description="MoaB/Mog" evidence="7">
    <location>
        <begin position="197"/>
        <end position="335"/>
    </location>
</feature>
<evidence type="ECO:0000256" key="3">
    <source>
        <dbReference type="ARBA" id="ARBA00010763"/>
    </source>
</evidence>
<comment type="function">
    <text evidence="1 6">Catalyzes the insertion of molybdate into adenylated molybdopterin with the concomitant release of AMP.</text>
</comment>
<evidence type="ECO:0000256" key="5">
    <source>
        <dbReference type="ARBA" id="ARBA00047317"/>
    </source>
</evidence>
<dbReference type="Gene3D" id="2.40.340.10">
    <property type="entry name" value="MoeA, C-terminal, domain IV"/>
    <property type="match status" value="1"/>
</dbReference>
<keyword evidence="6" id="KW-0460">Magnesium</keyword>
<reference evidence="8 9" key="1">
    <citation type="submission" date="2019-01" db="EMBL/GenBank/DDBJ databases">
        <title>Ancylomarina salipaludis sp. nov., isolated from a salt marsh.</title>
        <authorList>
            <person name="Yoon J.-H."/>
        </authorList>
    </citation>
    <scope>NUCLEOTIDE SEQUENCE [LARGE SCALE GENOMIC DNA]</scope>
    <source>
        <strain evidence="8 9">SHSM-M15</strain>
    </source>
</reference>
<evidence type="ECO:0000313" key="8">
    <source>
        <dbReference type="EMBL" id="RXQ95543.1"/>
    </source>
</evidence>
<dbReference type="SUPFAM" id="SSF63882">
    <property type="entry name" value="MoeA N-terminal region -like"/>
    <property type="match status" value="1"/>
</dbReference>
<gene>
    <name evidence="8" type="ORF">EO244_06675</name>
</gene>
<proteinExistence type="inferred from homology"/>
<dbReference type="Pfam" id="PF00994">
    <property type="entry name" value="MoCF_biosynth"/>
    <property type="match status" value="1"/>
</dbReference>
<dbReference type="EMBL" id="SAXA01000005">
    <property type="protein sequence ID" value="RXQ95543.1"/>
    <property type="molecule type" value="Genomic_DNA"/>
</dbReference>
<evidence type="ECO:0000259" key="7">
    <source>
        <dbReference type="SMART" id="SM00852"/>
    </source>
</evidence>
<evidence type="ECO:0000256" key="4">
    <source>
        <dbReference type="ARBA" id="ARBA00023150"/>
    </source>
</evidence>
<comment type="similarity">
    <text evidence="3 6">Belongs to the MoeA family.</text>
</comment>
<dbReference type="Gene3D" id="3.90.105.10">
    <property type="entry name" value="Molybdopterin biosynthesis moea protein, domain 2"/>
    <property type="match status" value="1"/>
</dbReference>
<dbReference type="FunFam" id="2.170.190.11:FF:000001">
    <property type="entry name" value="Molybdopterin molybdenumtransferase"/>
    <property type="match status" value="1"/>
</dbReference>
<name>A0A4Q1JMD0_9BACT</name>
<dbReference type="Pfam" id="PF03454">
    <property type="entry name" value="MoeA_C"/>
    <property type="match status" value="1"/>
</dbReference>
<organism evidence="8 9">
    <name type="scientific">Ancylomarina salipaludis</name>
    <dbReference type="NCBI Taxonomy" id="2501299"/>
    <lineage>
        <taxon>Bacteria</taxon>
        <taxon>Pseudomonadati</taxon>
        <taxon>Bacteroidota</taxon>
        <taxon>Bacteroidia</taxon>
        <taxon>Marinilabiliales</taxon>
        <taxon>Marinifilaceae</taxon>
        <taxon>Ancylomarina</taxon>
    </lineage>
</organism>
<dbReference type="InterPro" id="IPR036425">
    <property type="entry name" value="MoaB/Mog-like_dom_sf"/>
</dbReference>
<keyword evidence="9" id="KW-1185">Reference proteome</keyword>
<dbReference type="Proteomes" id="UP000289703">
    <property type="component" value="Unassembled WGS sequence"/>
</dbReference>
<dbReference type="NCBIfam" id="NF045515">
    <property type="entry name" value="Glp_gephyrin"/>
    <property type="match status" value="1"/>
</dbReference>
<keyword evidence="4 6" id="KW-0501">Molybdenum cofactor biosynthesis</keyword>
<dbReference type="Pfam" id="PF03453">
    <property type="entry name" value="MoeA_N"/>
    <property type="match status" value="1"/>
</dbReference>
<dbReference type="InterPro" id="IPR036688">
    <property type="entry name" value="MoeA_C_domain_IV_sf"/>
</dbReference>